<gene>
    <name evidence="1" type="ORF">F5878DRAFT_510389</name>
</gene>
<proteinExistence type="predicted"/>
<evidence type="ECO:0008006" key="3">
    <source>
        <dbReference type="Google" id="ProtNLM"/>
    </source>
</evidence>
<evidence type="ECO:0000313" key="1">
    <source>
        <dbReference type="EMBL" id="KAJ3831539.1"/>
    </source>
</evidence>
<comment type="caution">
    <text evidence="1">The sequence shown here is derived from an EMBL/GenBank/DDBJ whole genome shotgun (WGS) entry which is preliminary data.</text>
</comment>
<name>A0AA38U376_9AGAR</name>
<organism evidence="1 2">
    <name type="scientific">Lentinula raphanica</name>
    <dbReference type="NCBI Taxonomy" id="153919"/>
    <lineage>
        <taxon>Eukaryota</taxon>
        <taxon>Fungi</taxon>
        <taxon>Dikarya</taxon>
        <taxon>Basidiomycota</taxon>
        <taxon>Agaricomycotina</taxon>
        <taxon>Agaricomycetes</taxon>
        <taxon>Agaricomycetidae</taxon>
        <taxon>Agaricales</taxon>
        <taxon>Marasmiineae</taxon>
        <taxon>Omphalotaceae</taxon>
        <taxon>Lentinula</taxon>
    </lineage>
</organism>
<accession>A0AA38U376</accession>
<dbReference type="AlphaFoldDB" id="A0AA38U376"/>
<dbReference type="SUPFAM" id="SSF53098">
    <property type="entry name" value="Ribonuclease H-like"/>
    <property type="match status" value="1"/>
</dbReference>
<keyword evidence="2" id="KW-1185">Reference proteome</keyword>
<feature type="non-terminal residue" evidence="1">
    <location>
        <position position="112"/>
    </location>
</feature>
<feature type="non-terminal residue" evidence="1">
    <location>
        <position position="1"/>
    </location>
</feature>
<dbReference type="InterPro" id="IPR012337">
    <property type="entry name" value="RNaseH-like_sf"/>
</dbReference>
<dbReference type="EMBL" id="MU807391">
    <property type="protein sequence ID" value="KAJ3831539.1"/>
    <property type="molecule type" value="Genomic_DNA"/>
</dbReference>
<reference evidence="1" key="1">
    <citation type="submission" date="2022-08" db="EMBL/GenBank/DDBJ databases">
        <authorList>
            <consortium name="DOE Joint Genome Institute"/>
            <person name="Min B."/>
            <person name="Riley R."/>
            <person name="Sierra-Patev S."/>
            <person name="Naranjo-Ortiz M."/>
            <person name="Looney B."/>
            <person name="Konkel Z."/>
            <person name="Slot J.C."/>
            <person name="Sakamoto Y."/>
            <person name="Steenwyk J.L."/>
            <person name="Rokas A."/>
            <person name="Carro J."/>
            <person name="Camarero S."/>
            <person name="Ferreira P."/>
            <person name="Molpeceres G."/>
            <person name="Ruiz-Duenas F.J."/>
            <person name="Serrano A."/>
            <person name="Henrissat B."/>
            <person name="Drula E."/>
            <person name="Hughes K.W."/>
            <person name="Mata J.L."/>
            <person name="Ishikawa N.K."/>
            <person name="Vargas-Isla R."/>
            <person name="Ushijima S."/>
            <person name="Smith C.A."/>
            <person name="Ahrendt S."/>
            <person name="Andreopoulos W."/>
            <person name="He G."/>
            <person name="Labutti K."/>
            <person name="Lipzen A."/>
            <person name="Ng V."/>
            <person name="Sandor L."/>
            <person name="Barry K."/>
            <person name="Martinez A.T."/>
            <person name="Xiao Y."/>
            <person name="Gibbons J.G."/>
            <person name="Terashima K."/>
            <person name="Hibbett D.S."/>
            <person name="Grigoriev I.V."/>
        </authorList>
    </citation>
    <scope>NUCLEOTIDE SEQUENCE</scope>
    <source>
        <strain evidence="1">TFB9207</strain>
    </source>
</reference>
<evidence type="ECO:0000313" key="2">
    <source>
        <dbReference type="Proteomes" id="UP001163846"/>
    </source>
</evidence>
<sequence>PYSSAANGVAEHKHGVTFDRVRTIIHDSGLPPFLCNYGCAYIVYTDNLLPASRTGFMIPAEIWHQKRVDVSHLRPFGAIAWGTVVDGTPGKLDLRGYLGRMVGYKERGTYLL</sequence>
<protein>
    <recommendedName>
        <fullName evidence="3">Integrase catalytic domain-containing protein</fullName>
    </recommendedName>
</protein>
<dbReference type="Proteomes" id="UP001163846">
    <property type="component" value="Unassembled WGS sequence"/>
</dbReference>